<proteinExistence type="predicted"/>
<organism evidence="2 3">
    <name type="scientific">Lederbergia graminis</name>
    <dbReference type="NCBI Taxonomy" id="735518"/>
    <lineage>
        <taxon>Bacteria</taxon>
        <taxon>Bacillati</taxon>
        <taxon>Bacillota</taxon>
        <taxon>Bacilli</taxon>
        <taxon>Bacillales</taxon>
        <taxon>Bacillaceae</taxon>
        <taxon>Lederbergia</taxon>
    </lineage>
</organism>
<dbReference type="Pfam" id="PF01521">
    <property type="entry name" value="Fe-S_biosyn"/>
    <property type="match status" value="1"/>
</dbReference>
<gene>
    <name evidence="2" type="ORF">ACFPM4_00450</name>
</gene>
<sequence>MKLTITDEAVNQIEAKKQNQDFVVKLKYETDGCGCAVSGVPTLQLMKQQSLDQEDIALKTNAMDVYIEKSKEIFFADELKLDYSVQTGLFRLVSPGEILNGRMSCTIQ</sequence>
<dbReference type="RefSeq" id="WP_382346439.1">
    <property type="nucleotide sequence ID" value="NZ_JBHSMC010000001.1"/>
</dbReference>
<dbReference type="InterPro" id="IPR000361">
    <property type="entry name" value="ATAP_core_dom"/>
</dbReference>
<dbReference type="Proteomes" id="UP001596147">
    <property type="component" value="Unassembled WGS sequence"/>
</dbReference>
<evidence type="ECO:0000313" key="3">
    <source>
        <dbReference type="Proteomes" id="UP001596147"/>
    </source>
</evidence>
<feature type="domain" description="Core" evidence="1">
    <location>
        <begin position="1"/>
        <end position="106"/>
    </location>
</feature>
<dbReference type="EMBL" id="JBHSMC010000001">
    <property type="protein sequence ID" value="MFC5463213.1"/>
    <property type="molecule type" value="Genomic_DNA"/>
</dbReference>
<comment type="caution">
    <text evidence="2">The sequence shown here is derived from an EMBL/GenBank/DDBJ whole genome shotgun (WGS) entry which is preliminary data.</text>
</comment>
<reference evidence="3" key="1">
    <citation type="journal article" date="2019" name="Int. J. Syst. Evol. Microbiol.">
        <title>The Global Catalogue of Microorganisms (GCM) 10K type strain sequencing project: providing services to taxonomists for standard genome sequencing and annotation.</title>
        <authorList>
            <consortium name="The Broad Institute Genomics Platform"/>
            <consortium name="The Broad Institute Genome Sequencing Center for Infectious Disease"/>
            <person name="Wu L."/>
            <person name="Ma J."/>
        </authorList>
    </citation>
    <scope>NUCLEOTIDE SEQUENCE [LARGE SCALE GENOMIC DNA]</scope>
    <source>
        <strain evidence="3">CGMCC 1.12237</strain>
    </source>
</reference>
<protein>
    <submittedName>
        <fullName evidence="2">Iron-sulfur cluster biosynthesis family protein</fullName>
    </submittedName>
</protein>
<dbReference type="SUPFAM" id="SSF89360">
    <property type="entry name" value="HesB-like domain"/>
    <property type="match status" value="1"/>
</dbReference>
<accession>A0ABW0LBH8</accession>
<dbReference type="InterPro" id="IPR035903">
    <property type="entry name" value="HesB-like_dom_sf"/>
</dbReference>
<evidence type="ECO:0000313" key="2">
    <source>
        <dbReference type="EMBL" id="MFC5463213.1"/>
    </source>
</evidence>
<keyword evidence="3" id="KW-1185">Reference proteome</keyword>
<evidence type="ECO:0000259" key="1">
    <source>
        <dbReference type="Pfam" id="PF01521"/>
    </source>
</evidence>
<dbReference type="Gene3D" id="2.60.300.12">
    <property type="entry name" value="HesB-like domain"/>
    <property type="match status" value="1"/>
</dbReference>
<name>A0ABW0LBH8_9BACI</name>